<evidence type="ECO:0000256" key="3">
    <source>
        <dbReference type="SAM" id="MobiDB-lite"/>
    </source>
</evidence>
<feature type="compositionally biased region" description="Basic and acidic residues" evidence="3">
    <location>
        <begin position="215"/>
        <end position="246"/>
    </location>
</feature>
<dbReference type="PANTHER" id="PTHR46551:SF1">
    <property type="entry name" value="SAP DOMAIN-CONTAINING RIBONUCLEOPROTEIN"/>
    <property type="match status" value="1"/>
</dbReference>
<evidence type="ECO:0000259" key="4">
    <source>
        <dbReference type="SMART" id="SM00513"/>
    </source>
</evidence>
<feature type="compositionally biased region" description="Basic and acidic residues" evidence="3">
    <location>
        <begin position="167"/>
        <end position="178"/>
    </location>
</feature>
<evidence type="ECO:0000256" key="2">
    <source>
        <dbReference type="ARBA" id="ARBA00046328"/>
    </source>
</evidence>
<feature type="region of interest" description="Disordered" evidence="3">
    <location>
        <begin position="115"/>
        <end position="155"/>
    </location>
</feature>
<comment type="caution">
    <text evidence="5">The sequence shown here is derived from an EMBL/GenBank/DDBJ whole genome shotgun (WGS) entry which is preliminary data.</text>
</comment>
<dbReference type="Pfam" id="PF18592">
    <property type="entry name" value="Tho1_MOS11_C"/>
    <property type="match status" value="1"/>
</dbReference>
<sequence>MATDYGKKTNADLVEILKSRSLAHTGKKADLVARLQEDDAKNAAAPAETKADTAAEDVIDWDDDVPAEAANASTEAGATAIAAGGKGAVANPVAVPNQKLDVDPAATDDLKVESTGVTDAAQPEAAVEEAEKKPAVDYTRGLPATELEEELKKRKARAEKFGIVEDHDTAVKEAEKQLSRAKRFGTGAEAEGGSTMGVHGLDQALPNEKSRKRGPRDQGGRGGKRRDMGRNRNRNGRGDGRGDGVQKRAGGGNAASGRPKSNFSEKDNAAMEARKKRFAQAA</sequence>
<dbReference type="RefSeq" id="XP_056485878.1">
    <property type="nucleotide sequence ID" value="XM_056635258.1"/>
</dbReference>
<dbReference type="InterPro" id="IPR036361">
    <property type="entry name" value="SAP_dom_sf"/>
</dbReference>
<feature type="region of interest" description="Disordered" evidence="3">
    <location>
        <begin position="167"/>
        <end position="282"/>
    </location>
</feature>
<dbReference type="InterPro" id="IPR003034">
    <property type="entry name" value="SAP_dom"/>
</dbReference>
<dbReference type="PANTHER" id="PTHR46551">
    <property type="entry name" value="SAP DOMAIN-CONTAINING RIBONUCLEOPROTEIN"/>
    <property type="match status" value="1"/>
</dbReference>
<keyword evidence="1" id="KW-0597">Phosphoprotein</keyword>
<dbReference type="OrthoDB" id="445357at2759"/>
<dbReference type="EMBL" id="JAPZBU010000009">
    <property type="protein sequence ID" value="KAJ5388080.1"/>
    <property type="molecule type" value="Genomic_DNA"/>
</dbReference>
<dbReference type="Gene3D" id="1.10.720.30">
    <property type="entry name" value="SAP domain"/>
    <property type="match status" value="1"/>
</dbReference>
<evidence type="ECO:0000256" key="1">
    <source>
        <dbReference type="ARBA" id="ARBA00022553"/>
    </source>
</evidence>
<dbReference type="InterPro" id="IPR052240">
    <property type="entry name" value="SAP_domain_ribonucleoprotein"/>
</dbReference>
<dbReference type="AlphaFoldDB" id="A0A9W9VRU4"/>
<dbReference type="GO" id="GO:0016973">
    <property type="term" value="P:poly(A)+ mRNA export from nucleus"/>
    <property type="evidence" value="ECO:0007669"/>
    <property type="project" value="TreeGrafter"/>
</dbReference>
<feature type="domain" description="SAP" evidence="4">
    <location>
        <begin position="5"/>
        <end position="39"/>
    </location>
</feature>
<reference evidence="5" key="2">
    <citation type="journal article" date="2023" name="IMA Fungus">
        <title>Comparative genomic study of the Penicillium genus elucidates a diverse pangenome and 15 lateral gene transfer events.</title>
        <authorList>
            <person name="Petersen C."/>
            <person name="Sorensen T."/>
            <person name="Nielsen M.R."/>
            <person name="Sondergaard T.E."/>
            <person name="Sorensen J.L."/>
            <person name="Fitzpatrick D.A."/>
            <person name="Frisvad J.C."/>
            <person name="Nielsen K.L."/>
        </authorList>
    </citation>
    <scope>NUCLEOTIDE SEQUENCE</scope>
    <source>
        <strain evidence="5">IBT 29677</strain>
    </source>
</reference>
<dbReference type="InterPro" id="IPR040746">
    <property type="entry name" value="THO1_MOS11_C"/>
</dbReference>
<evidence type="ECO:0000313" key="5">
    <source>
        <dbReference type="EMBL" id="KAJ5388080.1"/>
    </source>
</evidence>
<feature type="compositionally biased region" description="Basic and acidic residues" evidence="3">
    <location>
        <begin position="263"/>
        <end position="273"/>
    </location>
</feature>
<gene>
    <name evidence="5" type="ORF">N7509_010621</name>
</gene>
<dbReference type="SMART" id="SM00513">
    <property type="entry name" value="SAP"/>
    <property type="match status" value="1"/>
</dbReference>
<dbReference type="GeneID" id="81374238"/>
<keyword evidence="6" id="KW-1185">Reference proteome</keyword>
<reference evidence="5" key="1">
    <citation type="submission" date="2022-12" db="EMBL/GenBank/DDBJ databases">
        <authorList>
            <person name="Petersen C."/>
        </authorList>
    </citation>
    <scope>NUCLEOTIDE SEQUENCE</scope>
    <source>
        <strain evidence="5">IBT 29677</strain>
    </source>
</reference>
<dbReference type="GO" id="GO:0005634">
    <property type="term" value="C:nucleus"/>
    <property type="evidence" value="ECO:0007669"/>
    <property type="project" value="TreeGrafter"/>
</dbReference>
<dbReference type="Proteomes" id="UP001147747">
    <property type="component" value="Unassembled WGS sequence"/>
</dbReference>
<organism evidence="5 6">
    <name type="scientific">Penicillium cosmopolitanum</name>
    <dbReference type="NCBI Taxonomy" id="1131564"/>
    <lineage>
        <taxon>Eukaryota</taxon>
        <taxon>Fungi</taxon>
        <taxon>Dikarya</taxon>
        <taxon>Ascomycota</taxon>
        <taxon>Pezizomycotina</taxon>
        <taxon>Eurotiomycetes</taxon>
        <taxon>Eurotiomycetidae</taxon>
        <taxon>Eurotiales</taxon>
        <taxon>Aspergillaceae</taxon>
        <taxon>Penicillium</taxon>
    </lineage>
</organism>
<proteinExistence type="inferred from homology"/>
<accession>A0A9W9VRU4</accession>
<name>A0A9W9VRU4_9EURO</name>
<protein>
    <recommendedName>
        <fullName evidence="4">SAP domain-containing protein</fullName>
    </recommendedName>
</protein>
<comment type="similarity">
    <text evidence="2">Belongs to the SAP domain-containing ribonucleoprotein family.</text>
</comment>
<dbReference type="SUPFAM" id="SSF68906">
    <property type="entry name" value="SAP domain"/>
    <property type="match status" value="1"/>
</dbReference>
<dbReference type="Pfam" id="PF02037">
    <property type="entry name" value="SAP"/>
    <property type="match status" value="1"/>
</dbReference>
<evidence type="ECO:0000313" key="6">
    <source>
        <dbReference type="Proteomes" id="UP001147747"/>
    </source>
</evidence>